<evidence type="ECO:0000256" key="1">
    <source>
        <dbReference type="ARBA" id="ARBA00011738"/>
    </source>
</evidence>
<dbReference type="PANTHER" id="PTHR33178:SF10">
    <property type="entry name" value="STRESS-RESPONSE A_B BARREL DOMAIN-CONTAINING PROTEIN"/>
    <property type="match status" value="1"/>
</dbReference>
<feature type="domain" description="Stress-response A/B barrel" evidence="3">
    <location>
        <begin position="41"/>
        <end position="138"/>
    </location>
</feature>
<evidence type="ECO:0000313" key="4">
    <source>
        <dbReference type="EMBL" id="RBP37369.1"/>
    </source>
</evidence>
<evidence type="ECO:0000256" key="2">
    <source>
        <dbReference type="SAM" id="SignalP"/>
    </source>
</evidence>
<evidence type="ECO:0000313" key="5">
    <source>
        <dbReference type="Proteomes" id="UP000253426"/>
    </source>
</evidence>
<dbReference type="Pfam" id="PF07876">
    <property type="entry name" value="Dabb"/>
    <property type="match status" value="1"/>
</dbReference>
<sequence>MVASMKSHASLFAGMCALICASLFTSCASLCPAGKASPGQVEHVVLVWLKDAGNEAKRTELTATAKGFQKQIPGIISISAGAPLPSDRPVVDDSFDLGLVMRFESKEALAAYEKHPVHVKAVKEALAPASKKLQVYDVVVR</sequence>
<keyword evidence="2" id="KW-0732">Signal</keyword>
<accession>A0A366H5N3</accession>
<dbReference type="Gene3D" id="3.30.70.100">
    <property type="match status" value="1"/>
</dbReference>
<dbReference type="InterPro" id="IPR011008">
    <property type="entry name" value="Dimeric_a/b-barrel"/>
</dbReference>
<dbReference type="SMART" id="SM00886">
    <property type="entry name" value="Dabb"/>
    <property type="match status" value="1"/>
</dbReference>
<proteinExistence type="predicted"/>
<dbReference type="InterPro" id="IPR013097">
    <property type="entry name" value="Dabb"/>
</dbReference>
<keyword evidence="5" id="KW-1185">Reference proteome</keyword>
<dbReference type="AlphaFoldDB" id="A0A366H5N3"/>
<gene>
    <name evidence="4" type="ORF">DES53_114107</name>
</gene>
<dbReference type="PROSITE" id="PS51502">
    <property type="entry name" value="S_R_A_B_BARREL"/>
    <property type="match status" value="1"/>
</dbReference>
<dbReference type="EMBL" id="QNRR01000014">
    <property type="protein sequence ID" value="RBP37369.1"/>
    <property type="molecule type" value="Genomic_DNA"/>
</dbReference>
<organism evidence="4 5">
    <name type="scientific">Roseimicrobium gellanilyticum</name>
    <dbReference type="NCBI Taxonomy" id="748857"/>
    <lineage>
        <taxon>Bacteria</taxon>
        <taxon>Pseudomonadati</taxon>
        <taxon>Verrucomicrobiota</taxon>
        <taxon>Verrucomicrobiia</taxon>
        <taxon>Verrucomicrobiales</taxon>
        <taxon>Verrucomicrobiaceae</taxon>
        <taxon>Roseimicrobium</taxon>
    </lineage>
</organism>
<comment type="subunit">
    <text evidence="1">Homodimer.</text>
</comment>
<comment type="caution">
    <text evidence="4">The sequence shown here is derived from an EMBL/GenBank/DDBJ whole genome shotgun (WGS) entry which is preliminary data.</text>
</comment>
<reference evidence="4 5" key="1">
    <citation type="submission" date="2018-06" db="EMBL/GenBank/DDBJ databases">
        <title>Genomic Encyclopedia of Type Strains, Phase IV (KMG-IV): sequencing the most valuable type-strain genomes for metagenomic binning, comparative biology and taxonomic classification.</title>
        <authorList>
            <person name="Goeker M."/>
        </authorList>
    </citation>
    <scope>NUCLEOTIDE SEQUENCE [LARGE SCALE GENOMIC DNA]</scope>
    <source>
        <strain evidence="4 5">DSM 25532</strain>
    </source>
</reference>
<feature type="signal peptide" evidence="2">
    <location>
        <begin position="1"/>
        <end position="28"/>
    </location>
</feature>
<evidence type="ECO:0000259" key="3">
    <source>
        <dbReference type="PROSITE" id="PS51502"/>
    </source>
</evidence>
<dbReference type="InterPro" id="IPR044662">
    <property type="entry name" value="HS1/DABB1-like"/>
</dbReference>
<dbReference type="Proteomes" id="UP000253426">
    <property type="component" value="Unassembled WGS sequence"/>
</dbReference>
<feature type="chain" id="PRO_5016711056" evidence="2">
    <location>
        <begin position="29"/>
        <end position="141"/>
    </location>
</feature>
<dbReference type="PANTHER" id="PTHR33178">
    <property type="match status" value="1"/>
</dbReference>
<protein>
    <submittedName>
        <fullName evidence="4">Stress responsive alpha/beta barrel protein</fullName>
    </submittedName>
</protein>
<name>A0A366H5N3_9BACT</name>
<dbReference type="PROSITE" id="PS51257">
    <property type="entry name" value="PROKAR_LIPOPROTEIN"/>
    <property type="match status" value="1"/>
</dbReference>
<dbReference type="SUPFAM" id="SSF54909">
    <property type="entry name" value="Dimeric alpha+beta barrel"/>
    <property type="match status" value="1"/>
</dbReference>